<proteinExistence type="predicted"/>
<dbReference type="EMBL" id="CP009621">
    <property type="protein sequence ID" value="AKD01880.1"/>
    <property type="molecule type" value="Genomic_DNA"/>
</dbReference>
<dbReference type="Gene3D" id="2.60.460.10">
    <property type="entry name" value="protein yfey like domain"/>
    <property type="match status" value="1"/>
</dbReference>
<evidence type="ECO:0008006" key="3">
    <source>
        <dbReference type="Google" id="ProtNLM"/>
    </source>
</evidence>
<dbReference type="RefSeq" id="WP_046308585.1">
    <property type="nucleotide sequence ID" value="NZ_CBCSCY010000026.1"/>
</dbReference>
<organism evidence="1 2">
    <name type="scientific">Pontibacter korlensis</name>
    <dbReference type="NCBI Taxonomy" id="400092"/>
    <lineage>
        <taxon>Bacteria</taxon>
        <taxon>Pseudomonadati</taxon>
        <taxon>Bacteroidota</taxon>
        <taxon>Cytophagia</taxon>
        <taxon>Cytophagales</taxon>
        <taxon>Hymenobacteraceae</taxon>
        <taxon>Pontibacter</taxon>
    </lineage>
</organism>
<dbReference type="Proteomes" id="UP000033109">
    <property type="component" value="Chromosome"/>
</dbReference>
<dbReference type="OrthoDB" id="978892at2"/>
<dbReference type="InterPro" id="IPR038714">
    <property type="entry name" value="YfeY-like_sf"/>
</dbReference>
<protein>
    <recommendedName>
        <fullName evidence="3">Lipoprotein</fullName>
    </recommendedName>
</protein>
<sequence>MLKNIIYALMLGVGMAACLSQQGEEADTTASAPQIPALLGTAEETKQPAPTHFVVEKQRVGNIRIGMPIEQMREHVASGLNLTDTTLMQEGMQSTAYVLHPEGQPKGLLVEQACNPNCQVWRISVLSPDFRTPEGLSVGSKYSELQQQYTIKAVTFEEGNLVALAPEAGMSFVLDHTSLPPNQLQQLNASNVPANLLIRKILVY</sequence>
<reference evidence="1 2" key="1">
    <citation type="journal article" date="2015" name="Sci. Rep.">
        <title>Unraveling adaptation of Pontibacter korlensis to radiation and infertility in desert through complete genome and comparative transcriptomic analysis.</title>
        <authorList>
            <person name="Dai J."/>
            <person name="Dai W."/>
            <person name="Qiu C."/>
            <person name="Yang Z."/>
            <person name="Zhang Y."/>
            <person name="Zhou M."/>
            <person name="Zhang L."/>
            <person name="Fang C."/>
            <person name="Gao Q."/>
            <person name="Yang Q."/>
            <person name="Li X."/>
            <person name="Wang Z."/>
            <person name="Wang Z."/>
            <person name="Jia Z."/>
            <person name="Chen X."/>
        </authorList>
    </citation>
    <scope>NUCLEOTIDE SEQUENCE [LARGE SCALE GENOMIC DNA]</scope>
    <source>
        <strain evidence="1 2">X14-1T</strain>
    </source>
</reference>
<dbReference type="KEGG" id="pko:PKOR_00325"/>
<evidence type="ECO:0000313" key="1">
    <source>
        <dbReference type="EMBL" id="AKD01880.1"/>
    </source>
</evidence>
<keyword evidence="2" id="KW-1185">Reference proteome</keyword>
<name>A0A0E3ZDU1_9BACT</name>
<dbReference type="HOGENOM" id="CLU_1342241_0_0_10"/>
<dbReference type="STRING" id="400092.PKOR_00325"/>
<gene>
    <name evidence="1" type="ORF">PKOR_00325</name>
</gene>
<accession>A0A0E3ZDU1</accession>
<dbReference type="PROSITE" id="PS51257">
    <property type="entry name" value="PROKAR_LIPOPROTEIN"/>
    <property type="match status" value="1"/>
</dbReference>
<evidence type="ECO:0000313" key="2">
    <source>
        <dbReference type="Proteomes" id="UP000033109"/>
    </source>
</evidence>
<dbReference type="AlphaFoldDB" id="A0A0E3ZDU1"/>
<dbReference type="PATRIC" id="fig|400092.3.peg.71"/>